<evidence type="ECO:0000256" key="2">
    <source>
        <dbReference type="ARBA" id="ARBA00009370"/>
    </source>
</evidence>
<keyword evidence="7" id="KW-1133">Transmembrane helix</keyword>
<keyword evidence="7" id="KW-0645">Protease</keyword>
<evidence type="ECO:0000256" key="4">
    <source>
        <dbReference type="ARBA" id="ARBA00019232"/>
    </source>
</evidence>
<feature type="transmembrane region" description="Helical" evidence="7">
    <location>
        <begin position="18"/>
        <end position="38"/>
    </location>
</feature>
<feature type="active site" evidence="6">
    <location>
        <position position="42"/>
    </location>
</feature>
<organism evidence="9 10">
    <name type="scientific">Roseovarius litorisediminis</name>
    <dbReference type="NCBI Taxonomy" id="1312363"/>
    <lineage>
        <taxon>Bacteria</taxon>
        <taxon>Pseudomonadati</taxon>
        <taxon>Pseudomonadota</taxon>
        <taxon>Alphaproteobacteria</taxon>
        <taxon>Rhodobacterales</taxon>
        <taxon>Roseobacteraceae</taxon>
        <taxon>Roseovarius</taxon>
    </lineage>
</organism>
<gene>
    <name evidence="9" type="primary">lepB</name>
    <name evidence="9" type="ORF">PEL8287_03145</name>
</gene>
<evidence type="ECO:0000256" key="5">
    <source>
        <dbReference type="ARBA" id="ARBA00022801"/>
    </source>
</evidence>
<evidence type="ECO:0000313" key="10">
    <source>
        <dbReference type="Proteomes" id="UP000193827"/>
    </source>
</evidence>
<evidence type="ECO:0000256" key="7">
    <source>
        <dbReference type="RuleBase" id="RU362042"/>
    </source>
</evidence>
<evidence type="ECO:0000256" key="3">
    <source>
        <dbReference type="ARBA" id="ARBA00013208"/>
    </source>
</evidence>
<keyword evidence="7" id="KW-0812">Transmembrane</keyword>
<dbReference type="GO" id="GO:0016020">
    <property type="term" value="C:membrane"/>
    <property type="evidence" value="ECO:0007669"/>
    <property type="project" value="UniProtKB-SubCell"/>
</dbReference>
<dbReference type="EMBL" id="FWFL01000009">
    <property type="protein sequence ID" value="SLN58621.1"/>
    <property type="molecule type" value="Genomic_DNA"/>
</dbReference>
<dbReference type="InterPro" id="IPR019533">
    <property type="entry name" value="Peptidase_S26"/>
</dbReference>
<dbReference type="PRINTS" id="PR00727">
    <property type="entry name" value="LEADERPTASE"/>
</dbReference>
<dbReference type="InterPro" id="IPR019757">
    <property type="entry name" value="Pept_S26A_signal_pept_1_Lys-AS"/>
</dbReference>
<accession>A0A1Y5TEQ3</accession>
<dbReference type="InterPro" id="IPR000223">
    <property type="entry name" value="Pept_S26A_signal_pept_1"/>
</dbReference>
<dbReference type="InterPro" id="IPR019758">
    <property type="entry name" value="Pept_S26A_signal_pept_1_CS"/>
</dbReference>
<dbReference type="OrthoDB" id="9815782at2"/>
<evidence type="ECO:0000259" key="8">
    <source>
        <dbReference type="Pfam" id="PF10502"/>
    </source>
</evidence>
<dbReference type="AlphaFoldDB" id="A0A1Y5TEQ3"/>
<dbReference type="PROSITE" id="PS00760">
    <property type="entry name" value="SPASE_I_2"/>
    <property type="match status" value="1"/>
</dbReference>
<dbReference type="GO" id="GO:0009003">
    <property type="term" value="F:signal peptidase activity"/>
    <property type="evidence" value="ECO:0007669"/>
    <property type="project" value="UniProtKB-EC"/>
</dbReference>
<evidence type="ECO:0000256" key="1">
    <source>
        <dbReference type="ARBA" id="ARBA00000677"/>
    </source>
</evidence>
<comment type="catalytic activity">
    <reaction evidence="1 7">
        <text>Cleavage of hydrophobic, N-terminal signal or leader sequences from secreted and periplasmic proteins.</text>
        <dbReference type="EC" id="3.4.21.89"/>
    </reaction>
</comment>
<keyword evidence="7" id="KW-0472">Membrane</keyword>
<proteinExistence type="inferred from homology"/>
<dbReference type="InterPro" id="IPR036286">
    <property type="entry name" value="LexA/Signal_pep-like_sf"/>
</dbReference>
<dbReference type="NCBIfam" id="TIGR02227">
    <property type="entry name" value="sigpep_I_bact"/>
    <property type="match status" value="1"/>
</dbReference>
<name>A0A1Y5TEQ3_9RHOB</name>
<keyword evidence="10" id="KW-1185">Reference proteome</keyword>
<dbReference type="CDD" id="cd06530">
    <property type="entry name" value="S26_SPase_I"/>
    <property type="match status" value="1"/>
</dbReference>
<comment type="subcellular location">
    <subcellularLocation>
        <location evidence="7">Membrane</location>
        <topology evidence="7">Single-pass type II membrane protein</topology>
    </subcellularLocation>
</comment>
<dbReference type="PANTHER" id="PTHR43390:SF1">
    <property type="entry name" value="CHLOROPLAST PROCESSING PEPTIDASE"/>
    <property type="match status" value="1"/>
</dbReference>
<dbReference type="SUPFAM" id="SSF51306">
    <property type="entry name" value="LexA/Signal peptidase"/>
    <property type="match status" value="1"/>
</dbReference>
<dbReference type="PANTHER" id="PTHR43390">
    <property type="entry name" value="SIGNAL PEPTIDASE I"/>
    <property type="match status" value="1"/>
</dbReference>
<comment type="similarity">
    <text evidence="2 7">Belongs to the peptidase S26 family.</text>
</comment>
<dbReference type="Proteomes" id="UP000193827">
    <property type="component" value="Unassembled WGS sequence"/>
</dbReference>
<dbReference type="Gene3D" id="2.10.109.10">
    <property type="entry name" value="Umud Fragment, subunit A"/>
    <property type="match status" value="1"/>
</dbReference>
<dbReference type="PROSITE" id="PS00761">
    <property type="entry name" value="SPASE_I_3"/>
    <property type="match status" value="1"/>
</dbReference>
<dbReference type="GO" id="GO:0006465">
    <property type="term" value="P:signal peptide processing"/>
    <property type="evidence" value="ECO:0007669"/>
    <property type="project" value="InterPro"/>
</dbReference>
<reference evidence="9 10" key="1">
    <citation type="submission" date="2017-03" db="EMBL/GenBank/DDBJ databases">
        <authorList>
            <person name="Afonso C.L."/>
            <person name="Miller P.J."/>
            <person name="Scott M.A."/>
            <person name="Spackman E."/>
            <person name="Goraichik I."/>
            <person name="Dimitrov K.M."/>
            <person name="Suarez D.L."/>
            <person name="Swayne D.E."/>
        </authorList>
    </citation>
    <scope>NUCLEOTIDE SEQUENCE [LARGE SCALE GENOMIC DNA]</scope>
    <source>
        <strain evidence="9 10">CECT 8287</strain>
    </source>
</reference>
<protein>
    <recommendedName>
        <fullName evidence="4 7">Signal peptidase I</fullName>
        <ecNumber evidence="3 7">3.4.21.89</ecNumber>
    </recommendedName>
</protein>
<dbReference type="RefSeq" id="WP_085893370.1">
    <property type="nucleotide sequence ID" value="NZ_FWFL01000009.1"/>
</dbReference>
<dbReference type="Pfam" id="PF10502">
    <property type="entry name" value="Peptidase_S26"/>
    <property type="match status" value="1"/>
</dbReference>
<evidence type="ECO:0000313" key="9">
    <source>
        <dbReference type="EMBL" id="SLN58621.1"/>
    </source>
</evidence>
<evidence type="ECO:0000256" key="6">
    <source>
        <dbReference type="PIRSR" id="PIRSR600223-1"/>
    </source>
</evidence>
<keyword evidence="5 7" id="KW-0378">Hydrolase</keyword>
<sequence>MADEAKKSNGIIETIKTVFWALVIAGIFRTIFFQPFWIPSGSMKDTLLIGDFLFVNKMAYGYSYASCPSIRIQRLGLDIDAADICGFLDGDNTRIWAGEPKRGDIIVFRHPVQGSDFIKRLIGLPGDKVQMKNGVLHINDEPVKLEPAGDFVEEFAQQGPMRLRPRCENGVVGNGADCIKSRQIETLPGGRSHNIINIGDQRSDNTGVYSVPEGHYFFMGDNRDNSTDSRFPQAVGGVGFVPFENLIGRADRVMFSSAGRSMLFFWTWRSDRFFEGLD</sequence>
<feature type="active site" evidence="6">
    <location>
        <position position="119"/>
    </location>
</feature>
<dbReference type="EC" id="3.4.21.89" evidence="3 7"/>
<feature type="domain" description="Peptidase S26" evidence="8">
    <location>
        <begin position="12"/>
        <end position="253"/>
    </location>
</feature>
<dbReference type="GO" id="GO:0004252">
    <property type="term" value="F:serine-type endopeptidase activity"/>
    <property type="evidence" value="ECO:0007669"/>
    <property type="project" value="InterPro"/>
</dbReference>